<dbReference type="InterPro" id="IPR041164">
    <property type="entry name" value="LDcluster4"/>
</dbReference>
<evidence type="ECO:0000313" key="1">
    <source>
        <dbReference type="EMBL" id="MDU0341704.1"/>
    </source>
</evidence>
<evidence type="ECO:0000313" key="2">
    <source>
        <dbReference type="Proteomes" id="UP001254257"/>
    </source>
</evidence>
<dbReference type="Pfam" id="PF18306">
    <property type="entry name" value="LDcluster4"/>
    <property type="match status" value="1"/>
</dbReference>
<dbReference type="EMBL" id="JAWDID010000027">
    <property type="protein sequence ID" value="MDU0341704.1"/>
    <property type="molecule type" value="Genomic_DNA"/>
</dbReference>
<protein>
    <submittedName>
        <fullName evidence="1">TIGR00725 family protein</fullName>
    </submittedName>
</protein>
<dbReference type="NCBIfam" id="TIGR00725">
    <property type="entry name" value="TIGR00725 family protein"/>
    <property type="match status" value="1"/>
</dbReference>
<dbReference type="RefSeq" id="WP_316019513.1">
    <property type="nucleotide sequence ID" value="NZ_JAWDID010000027.1"/>
</dbReference>
<dbReference type="Proteomes" id="UP001254257">
    <property type="component" value="Unassembled WGS sequence"/>
</dbReference>
<gene>
    <name evidence="1" type="ORF">RKE40_17525</name>
</gene>
<comment type="caution">
    <text evidence="1">The sequence shown here is derived from an EMBL/GenBank/DDBJ whole genome shotgun (WGS) entry which is preliminary data.</text>
</comment>
<accession>A0ABU3SAE3</accession>
<dbReference type="InterPro" id="IPR052341">
    <property type="entry name" value="LOG_family_nucleotidases"/>
</dbReference>
<dbReference type="PANTHER" id="PTHR43393">
    <property type="entry name" value="CYTOKININ RIBOSIDE 5'-MONOPHOSPHATE PHOSPHORIBOHYDROLASE"/>
    <property type="match status" value="1"/>
</dbReference>
<organism evidence="1 2">
    <name type="scientific">Bosea rubneri</name>
    <dbReference type="NCBI Taxonomy" id="3075434"/>
    <lineage>
        <taxon>Bacteria</taxon>
        <taxon>Pseudomonadati</taxon>
        <taxon>Pseudomonadota</taxon>
        <taxon>Alphaproteobacteria</taxon>
        <taxon>Hyphomicrobiales</taxon>
        <taxon>Boseaceae</taxon>
        <taxon>Bosea</taxon>
    </lineage>
</organism>
<dbReference type="InterPro" id="IPR005268">
    <property type="entry name" value="CHP00725"/>
</dbReference>
<name>A0ABU3SAE3_9HYPH</name>
<dbReference type="PANTHER" id="PTHR43393:SF3">
    <property type="entry name" value="LYSINE DECARBOXYLASE-LIKE PROTEIN"/>
    <property type="match status" value="1"/>
</dbReference>
<sequence>MRLILDRAHGRLSDDRGSRFDAATRQWQPDTASAKGEPVTPIEALHWLQHASGRPLRTPVAVIGTRTPTQEQEQAAEQTGLLLARHGLTVLCGGRAGVMEAVCRGVANGGGLSIGLLPDTEPEAANPYVTVPLATGIGVARNALIARAAHSLIAIGGGYGTLSEIAFALQFGRPVFLLEGAPAVDGATRCANPDEALEQVARAVLRLPESAAG</sequence>
<dbReference type="SUPFAM" id="SSF102405">
    <property type="entry name" value="MCP/YpsA-like"/>
    <property type="match status" value="1"/>
</dbReference>
<proteinExistence type="predicted"/>
<reference evidence="1 2" key="1">
    <citation type="submission" date="2023-09" db="EMBL/GenBank/DDBJ databases">
        <title>Whole genome shotgun sequencing (WGS) of Bosea sp. ZW T0_25, isolated from stored onions (Allium cepa).</title>
        <authorList>
            <person name="Stoll D.A."/>
            <person name="Huch M."/>
        </authorList>
    </citation>
    <scope>NUCLEOTIDE SEQUENCE [LARGE SCALE GENOMIC DNA]</scope>
    <source>
        <strain evidence="1 2">ZW T0_25</strain>
    </source>
</reference>
<dbReference type="Gene3D" id="3.40.50.450">
    <property type="match status" value="1"/>
</dbReference>
<keyword evidence="2" id="KW-1185">Reference proteome</keyword>